<proteinExistence type="predicted"/>
<name>A0AAE2S9U3_9BACT</name>
<dbReference type="AlphaFoldDB" id="A0AAE2S9U3"/>
<organism evidence="1 2">
    <name type="scientific">Oceaniferula flava</name>
    <dbReference type="NCBI Taxonomy" id="2800421"/>
    <lineage>
        <taxon>Bacteria</taxon>
        <taxon>Pseudomonadati</taxon>
        <taxon>Verrucomicrobiota</taxon>
        <taxon>Verrucomicrobiia</taxon>
        <taxon>Verrucomicrobiales</taxon>
        <taxon>Verrucomicrobiaceae</taxon>
        <taxon>Oceaniferula</taxon>
    </lineage>
</organism>
<gene>
    <name evidence="1" type="ORF">JIN83_02530</name>
</gene>
<reference evidence="1" key="1">
    <citation type="submission" date="2021-01" db="EMBL/GenBank/DDBJ databases">
        <title>Modified the classification status of verrucomicrobia.</title>
        <authorList>
            <person name="Feng X."/>
        </authorList>
    </citation>
    <scope>NUCLEOTIDE SEQUENCE</scope>
    <source>
        <strain evidence="1">5K15</strain>
    </source>
</reference>
<sequence>MKFFYPTPPDRLEHETKSGVNVSYSVEICVPQNTVQWSVYRHLPEGMHWKKGDEMGLGATHHEKTQTFAQFLEHPFRELPEDLNFLKVYVEKQSLGTGTDTEMPPLRYDGFPFGGPEILYRREKDTNGVAVSYFVSPHPYEKVVRWSFFPHLTEGICAKKGDESGLGSMHSDGEQTYAEFLKTPKHQVPDEVMAMVSAKMEESGN</sequence>
<evidence type="ECO:0000313" key="1">
    <source>
        <dbReference type="EMBL" id="MBK1853823.1"/>
    </source>
</evidence>
<comment type="caution">
    <text evidence="1">The sequence shown here is derived from an EMBL/GenBank/DDBJ whole genome shotgun (WGS) entry which is preliminary data.</text>
</comment>
<protein>
    <submittedName>
        <fullName evidence="1">Uncharacterized protein</fullName>
    </submittedName>
</protein>
<dbReference type="Proteomes" id="UP000634206">
    <property type="component" value="Unassembled WGS sequence"/>
</dbReference>
<evidence type="ECO:0000313" key="2">
    <source>
        <dbReference type="Proteomes" id="UP000634206"/>
    </source>
</evidence>
<keyword evidence="2" id="KW-1185">Reference proteome</keyword>
<accession>A0AAE2S9U3</accession>
<dbReference type="RefSeq" id="WP_309488422.1">
    <property type="nucleotide sequence ID" value="NZ_JAENIG010000001.1"/>
</dbReference>
<dbReference type="EMBL" id="JAENIG010000001">
    <property type="protein sequence ID" value="MBK1853823.1"/>
    <property type="molecule type" value="Genomic_DNA"/>
</dbReference>